<dbReference type="SUPFAM" id="SSF63825">
    <property type="entry name" value="YWTD domain"/>
    <property type="match status" value="1"/>
</dbReference>
<keyword evidence="3" id="KW-1185">Reference proteome</keyword>
<organism evidence="2 3">
    <name type="scientific">Lacipirellula parvula</name>
    <dbReference type="NCBI Taxonomy" id="2650471"/>
    <lineage>
        <taxon>Bacteria</taxon>
        <taxon>Pseudomonadati</taxon>
        <taxon>Planctomycetota</taxon>
        <taxon>Planctomycetia</taxon>
        <taxon>Pirellulales</taxon>
        <taxon>Lacipirellulaceae</taxon>
        <taxon>Lacipirellula</taxon>
    </lineage>
</organism>
<feature type="compositionally biased region" description="Polar residues" evidence="1">
    <location>
        <begin position="8"/>
        <end position="22"/>
    </location>
</feature>
<dbReference type="Proteomes" id="UP000326837">
    <property type="component" value="Chromosome"/>
</dbReference>
<dbReference type="KEGG" id="lpav:PLANPX_5078"/>
<reference evidence="3" key="1">
    <citation type="submission" date="2019-10" db="EMBL/GenBank/DDBJ databases">
        <title>Lacipirellula parvula gen. nov., sp. nov., representing a lineage of planctomycetes widespread in freshwater anoxic habitats, and description of the family Lacipirellulaceae.</title>
        <authorList>
            <person name="Dedysh S.N."/>
            <person name="Kulichevskaya I.S."/>
            <person name="Beletsky A.V."/>
            <person name="Rakitin A.L."/>
            <person name="Mardanov A.V."/>
            <person name="Ivanova A.A."/>
            <person name="Saltykova V.X."/>
            <person name="Rijpstra W.I.C."/>
            <person name="Sinninghe Damste J.S."/>
            <person name="Ravin N.V."/>
        </authorList>
    </citation>
    <scope>NUCLEOTIDE SEQUENCE [LARGE SCALE GENOMIC DNA]</scope>
    <source>
        <strain evidence="3">PX69</strain>
    </source>
</reference>
<name>A0A5K7XLF6_9BACT</name>
<protein>
    <submittedName>
        <fullName evidence="2">Uncharacterized protein</fullName>
    </submittedName>
</protein>
<dbReference type="RefSeq" id="WP_152100841.1">
    <property type="nucleotide sequence ID" value="NZ_AP021861.1"/>
</dbReference>
<proteinExistence type="predicted"/>
<evidence type="ECO:0000313" key="3">
    <source>
        <dbReference type="Proteomes" id="UP000326837"/>
    </source>
</evidence>
<sequence length="1020" mass="109490">MGRAMNGFGNSSSSPSCRQANGNRRLRVEQLEQRQLLSISPSMVVDANDAPNYLSLSKHELTAVGDDVFYVGRPDLQTTGLWRVNDSTGETVLVKDFPPVGQLPELPRYLAGVGGKLFFWTNSGEVYRLWTSDGTEEGTQPLRTFNLSISYGGLGIFANWEEMNGDYYFSADGGEDGFELWKSDGTLSGTVQVADVNAGVADSSPTTFANVNGLLYFGATSGTAASELWRSDGTEAGTLRVAILPGNYSYLGEPTAVGDRLFFRYYDGTNEQELWTSDGTAAGTKIARDLFTPSTGSGRVEQLTNLNGVLYFRANSGANQGMWRSDGTESGTQRINLPGLGNHPTQLANANGTLYFVSGGTVRTYDPVTNSSTLLAESLNAPSFLASAGDVLYFRANDYYPATGYHPVIYKTDGTPQGTAKIKEFPKSELYLQPSAVAAVGESLYFTALDPTSGEQQLWRTEPGVGANVEILGSHDARTLGGEPVGFTVVGDWMYYISRSSTHWTSLWRTDGVNAELIKNLRPAASGDYRRRETELINVAGTLYFTATDGEHGYELWKSDGTTAGTLMVKDILVSDQSLKAAYPQMLTNVEGALYFTASDTTWNSPVLWKSDGTAAGTAPLAGHVSYPKRLVSFKGELYYTAGSGTVIGKTDGTAAGTVQVSPAGTFFQFDPSSRLIVSGDALYFLANDGVSGTELWKSDGTTAGTHLIRQSAPGIGAMPIDSLFGAYGKLYFAESGWLWSTDGTAGGTTKILSLDAASGFDGKFAAHDDYVYFTSEEYSPPTRTPIVWKTDGTAAGTAVVARLAATPVNEYSERRFTAVDDRLYLVSIWSDQLKAAWEIGETSATSLGALPLQLKVDYFWPAIAFNSDIYFSGNDGVHGAELWRLFGPKKLAGDYNDDGRVDGADFLAWQRGYGSAATPAGSGADGDDDGTVGAGDLKVWKGNYGANTAVTSAAMATSDAPAIAAAALVASEEFEEGAFDGDALPTTVRDRIFAAGDFSLLYTTDSEQDFVRERWRRRR</sequence>
<evidence type="ECO:0000313" key="2">
    <source>
        <dbReference type="EMBL" id="BBO35466.1"/>
    </source>
</evidence>
<dbReference type="SUPFAM" id="SSF50998">
    <property type="entry name" value="Quinoprotein alcohol dehydrogenase-like"/>
    <property type="match status" value="1"/>
</dbReference>
<gene>
    <name evidence="2" type="ORF">PLANPX_5078</name>
</gene>
<dbReference type="InterPro" id="IPR030916">
    <property type="entry name" value="ELWxxDGT_rpt"/>
</dbReference>
<dbReference type="PROSITE" id="PS00018">
    <property type="entry name" value="EF_HAND_1"/>
    <property type="match status" value="2"/>
</dbReference>
<dbReference type="AlphaFoldDB" id="A0A5K7XLF6"/>
<dbReference type="InterPro" id="IPR018247">
    <property type="entry name" value="EF_Hand_1_Ca_BS"/>
</dbReference>
<dbReference type="EMBL" id="AP021861">
    <property type="protein sequence ID" value="BBO35466.1"/>
    <property type="molecule type" value="Genomic_DNA"/>
</dbReference>
<dbReference type="InterPro" id="IPR011047">
    <property type="entry name" value="Quinoprotein_ADH-like_sf"/>
</dbReference>
<accession>A0A5K7XLF6</accession>
<feature type="region of interest" description="Disordered" evidence="1">
    <location>
        <begin position="1"/>
        <end position="23"/>
    </location>
</feature>
<dbReference type="NCBIfam" id="TIGR04534">
    <property type="entry name" value="ELWxxDGT_rpt"/>
    <property type="match status" value="1"/>
</dbReference>
<evidence type="ECO:0000256" key="1">
    <source>
        <dbReference type="SAM" id="MobiDB-lite"/>
    </source>
</evidence>